<evidence type="ECO:0000313" key="13">
    <source>
        <dbReference type="Xenbase" id="XB-GENE-6488768"/>
    </source>
</evidence>
<evidence type="ECO:0000256" key="8">
    <source>
        <dbReference type="ARBA" id="ARBA00038327"/>
    </source>
</evidence>
<dbReference type="GO" id="GO:0042147">
    <property type="term" value="P:retrograde transport, endosome to Golgi"/>
    <property type="evidence" value="ECO:0000318"/>
    <property type="project" value="GO_Central"/>
</dbReference>
<dbReference type="Xenbase" id="XB-GENE-6488768">
    <property type="gene designation" value="washc2a.L"/>
</dbReference>
<dbReference type="PANTHER" id="PTHR21669">
    <property type="entry name" value="CAPZ-INTERACTING PROTEIN AND RELATED PROTEINS"/>
    <property type="match status" value="1"/>
</dbReference>
<feature type="compositionally biased region" description="Low complexity" evidence="9">
    <location>
        <begin position="984"/>
        <end position="994"/>
    </location>
</feature>
<keyword evidence="4" id="KW-1003">Cell membrane</keyword>
<dbReference type="GO" id="GO:0005886">
    <property type="term" value="C:plasma membrane"/>
    <property type="evidence" value="ECO:0007669"/>
    <property type="project" value="UniProtKB-SubCell"/>
</dbReference>
<gene>
    <name evidence="12 13" type="primary">washc2a.L</name>
</gene>
<feature type="compositionally biased region" description="Polar residues" evidence="9">
    <location>
        <begin position="676"/>
        <end position="692"/>
    </location>
</feature>
<keyword evidence="6" id="KW-0967">Endosome</keyword>
<dbReference type="GO" id="GO:0005829">
    <property type="term" value="C:cytosol"/>
    <property type="evidence" value="ECO:0007669"/>
    <property type="project" value="GOC"/>
</dbReference>
<dbReference type="OMA" id="IHTIFYD"/>
<dbReference type="Bgee" id="108696221">
    <property type="expression patterns" value="Expressed in zone of skin and 19 other cell types or tissues"/>
</dbReference>
<dbReference type="KEGG" id="xla:108696221"/>
<feature type="region of interest" description="Disordered" evidence="9">
    <location>
        <begin position="978"/>
        <end position="1070"/>
    </location>
</feature>
<keyword evidence="7" id="KW-0472">Membrane</keyword>
<feature type="compositionally biased region" description="Gly residues" evidence="9">
    <location>
        <begin position="349"/>
        <end position="359"/>
    </location>
</feature>
<feature type="compositionally biased region" description="Polar residues" evidence="9">
    <location>
        <begin position="812"/>
        <end position="824"/>
    </location>
</feature>
<evidence type="ECO:0000313" key="12">
    <source>
        <dbReference type="RefSeq" id="XP_018080865.1"/>
    </source>
</evidence>
<dbReference type="Proteomes" id="UP000186698">
    <property type="component" value="Chromosome 7L"/>
</dbReference>
<feature type="compositionally biased region" description="Basic and acidic residues" evidence="9">
    <location>
        <begin position="626"/>
        <end position="637"/>
    </location>
</feature>
<feature type="compositionally biased region" description="Basic and acidic residues" evidence="9">
    <location>
        <begin position="1193"/>
        <end position="1206"/>
    </location>
</feature>
<dbReference type="GO" id="GO:0005769">
    <property type="term" value="C:early endosome"/>
    <property type="evidence" value="ECO:0000318"/>
    <property type="project" value="GO_Central"/>
</dbReference>
<evidence type="ECO:0000256" key="3">
    <source>
        <dbReference type="ARBA" id="ARBA00022448"/>
    </source>
</evidence>
<evidence type="ECO:0000256" key="6">
    <source>
        <dbReference type="ARBA" id="ARBA00022753"/>
    </source>
</evidence>
<feature type="compositionally biased region" description="Acidic residues" evidence="9">
    <location>
        <begin position="216"/>
        <end position="234"/>
    </location>
</feature>
<keyword evidence="11" id="KW-1185">Reference proteome</keyword>
<feature type="compositionally biased region" description="Basic residues" evidence="9">
    <location>
        <begin position="1014"/>
        <end position="1031"/>
    </location>
</feature>
<dbReference type="Pfam" id="PF15255">
    <property type="entry name" value="CAP-ZIP_m"/>
    <property type="match status" value="1"/>
</dbReference>
<proteinExistence type="inferred from homology"/>
<dbReference type="GeneID" id="108696221"/>
<evidence type="ECO:0000256" key="9">
    <source>
        <dbReference type="SAM" id="MobiDB-lite"/>
    </source>
</evidence>
<feature type="compositionally biased region" description="Basic and acidic residues" evidence="9">
    <location>
        <begin position="713"/>
        <end position="733"/>
    </location>
</feature>
<feature type="region of interest" description="Disordered" evidence="9">
    <location>
        <begin position="198"/>
        <end position="555"/>
    </location>
</feature>
<dbReference type="GO" id="GO:1905394">
    <property type="term" value="F:retromer complex binding"/>
    <property type="evidence" value="ECO:0000318"/>
    <property type="project" value="GO_Central"/>
</dbReference>
<feature type="compositionally biased region" description="Basic and acidic residues" evidence="9">
    <location>
        <begin position="741"/>
        <end position="764"/>
    </location>
</feature>
<feature type="compositionally biased region" description="Low complexity" evidence="9">
    <location>
        <begin position="541"/>
        <end position="554"/>
    </location>
</feature>
<sequence>MNGPANCSAETPVWERPWGLEEIRRSSQNWSLGADAGLLNFLREFSQQTISRTHEIEKQLDGLIREAKATDCRLHNVFNDFLMLSNTQFIENRVYDEEVEDHVVKADAGNKPEQEKTREQKEAELIPKIQEAVNYGLQVLENAFEQLDIKAGNSDSEEEEVNERVDLILEPKDLYIDRPLPLLIGSQQFMQQEDVGLGDLSSEEGSVDNDRGSIIDSEDEKEDEESEDEFDNNSEEEKKLHSALSDEDEDNGSDLFGDSDKEEEEEEEEEDNKTTKTRTRSFADELAARIQSDIPRTQESDQSSVASLEVKNKKEKDKKEVKKLPSDDEEDDFFKPPKLTDEDFSPFGSKGGLFSGGKGLFDDDDDEGDIFADVQKKEVKKTEPSPLINSETTKVKKKPPVGGVSLFPGGENVIGSSILAEKDKNKSLTPTLDVAPKPPPSSSLFADDEDGLFGSPNTHTSKPERSQPTSDLFADDDDLFQDKPSAPIVAKNKVKENDSAKENNIESKNHEVPVEKSKPLESSMKKQTKGLFSDEDDSESDLFSPVQSSSKSKSAVLPAAKTALSLFDDEEEDLFASVPDKKQTVTVKKPALPAKLASEENAPKSGLFSSDEEDPIGTSNQTNAKDAAKIKREEPSGKKTTTLFDDTEDLFAITKDSEKKNNRVSLLFEDDNEGSLFSSVSIPAAPTSQTPLSPKVSLEESKDAVPNKLAHSSKKESLLDKPKKTTEVKKSEPEPPLSGSENKEPLQESEKVKQSAFTEPREDNFFATSPPVDKHGKIKSKNVLSLFDDEEDNGFENHTEKSITQREPGKASSETSSHTKSTGVFQDEELLFSQELQKDNDPDVDLFASSKKPPSEKSSHAKPSAGMGLFGDEEEDDLFSTAKPKKAPKVPEKKPMNIKDRADIPKEPPKATEVKEANILRKENAECPTDSVSVKSKGPSSRIGKLQANLHINPAAMLPGAVPKFPGIRPAFVGISLSPHADTTESSTSPTASTGIEGVSFESPVQIDTLHSANKTRPKNARRRPPTRMGRKLSSQDSGETEDHSGVAPTSNMADATPALGPSNSHQQLDPTISTMKLSLSENDVQSRANTKVTAKPLTPDINDLFGSDLFAKSLLPTPDASRKQDHPPDNSFTNKPGLGAEKKSSALVIDAENSDDDLFQTVKHKSVKSPKPASVMNSEARDDLFGASKPQKKVDIKTVQPKEAKSKASNIFEDDIFATEVVKPVKKTKEKKQPSESNLFDEHVDIFADLTQKGKEKKSKKKVEPKSIFDDDMDDIFASGSVKNTKQKAKPSEASVEVKPESKVSSIFDDPLNVFSK</sequence>
<name>A0A1L8FJV6_XENLA</name>
<evidence type="ECO:0000313" key="11">
    <source>
        <dbReference type="Proteomes" id="UP000186698"/>
    </source>
</evidence>
<evidence type="ECO:0000256" key="1">
    <source>
        <dbReference type="ARBA" id="ARBA00004146"/>
    </source>
</evidence>
<feature type="compositionally biased region" description="Basic and acidic residues" evidence="9">
    <location>
        <begin position="889"/>
        <end position="913"/>
    </location>
</feature>
<accession>A0A1L8FJV6</accession>
<keyword evidence="3" id="KW-0813">Transport</keyword>
<dbReference type="GO" id="GO:0031901">
    <property type="term" value="C:early endosome membrane"/>
    <property type="evidence" value="ECO:0007669"/>
    <property type="project" value="UniProtKB-SubCell"/>
</dbReference>
<dbReference type="STRING" id="8355.A0A1L8FJV6"/>
<dbReference type="CTD" id="108696221"/>
<dbReference type="AGR" id="Xenbase:XB-GENE-6488768"/>
<dbReference type="PaxDb" id="8355-A0A1L8FJV6"/>
<feature type="region of interest" description="Disordered" evidence="9">
    <location>
        <begin position="676"/>
        <end position="913"/>
    </location>
</feature>
<feature type="region of interest" description="Disordered" evidence="9">
    <location>
        <begin position="584"/>
        <end position="649"/>
    </location>
</feature>
<organism evidence="11 12">
    <name type="scientific">Xenopus laevis</name>
    <name type="common">African clawed frog</name>
    <dbReference type="NCBI Taxonomy" id="8355"/>
    <lineage>
        <taxon>Eukaryota</taxon>
        <taxon>Metazoa</taxon>
        <taxon>Chordata</taxon>
        <taxon>Craniata</taxon>
        <taxon>Vertebrata</taxon>
        <taxon>Euteleostomi</taxon>
        <taxon>Amphibia</taxon>
        <taxon>Batrachia</taxon>
        <taxon>Anura</taxon>
        <taxon>Pipoidea</taxon>
        <taxon>Pipidae</taxon>
        <taxon>Xenopodinae</taxon>
        <taxon>Xenopus</taxon>
        <taxon>Xenopus</taxon>
    </lineage>
</organism>
<dbReference type="GO" id="GO:1901981">
    <property type="term" value="F:phosphatidylinositol phosphate binding"/>
    <property type="evidence" value="ECO:0000318"/>
    <property type="project" value="GO_Central"/>
</dbReference>
<comment type="subcellular location">
    <subcellularLocation>
        <location evidence="2">Cell membrane</location>
    </subcellularLocation>
    <subcellularLocation>
        <location evidence="1">Early endosome membrane</location>
    </subcellularLocation>
</comment>
<feature type="compositionally biased region" description="Basic and acidic residues" evidence="9">
    <location>
        <begin position="795"/>
        <end position="809"/>
    </location>
</feature>
<feature type="compositionally biased region" description="Basic and acidic residues" evidence="9">
    <location>
        <begin position="310"/>
        <end position="326"/>
    </location>
</feature>
<feature type="region of interest" description="Disordered" evidence="9">
    <location>
        <begin position="1116"/>
        <end position="1147"/>
    </location>
</feature>
<dbReference type="InterPro" id="IPR029341">
    <property type="entry name" value="FAM21/CAPZIP"/>
</dbReference>
<dbReference type="GO" id="GO:0071203">
    <property type="term" value="C:WASH complex"/>
    <property type="evidence" value="ECO:0000318"/>
    <property type="project" value="GO_Central"/>
</dbReference>
<feature type="compositionally biased region" description="Polar residues" evidence="9">
    <location>
        <begin position="294"/>
        <end position="306"/>
    </location>
</feature>
<dbReference type="PANTHER" id="PTHR21669:SF38">
    <property type="entry name" value="WASH COMPLEX SUBUNIT 2A-RELATED"/>
    <property type="match status" value="1"/>
</dbReference>
<feature type="compositionally biased region" description="Acidic residues" evidence="9">
    <location>
        <begin position="260"/>
        <end position="271"/>
    </location>
</feature>
<feature type="compositionally biased region" description="Basic and acidic residues" evidence="9">
    <location>
        <begin position="374"/>
        <end position="383"/>
    </location>
</feature>
<reference evidence="12" key="1">
    <citation type="submission" date="2025-08" db="UniProtKB">
        <authorList>
            <consortium name="RefSeq"/>
        </authorList>
    </citation>
    <scope>IDENTIFICATION</scope>
    <source>
        <strain evidence="12">J_2021</strain>
        <tissue evidence="12">Erythrocytes</tissue>
    </source>
</reference>
<feature type="region of interest" description="Disordered" evidence="9">
    <location>
        <begin position="1165"/>
        <end position="1206"/>
    </location>
</feature>
<feature type="compositionally biased region" description="Basic and acidic residues" evidence="9">
    <location>
        <begin position="493"/>
        <end position="519"/>
    </location>
</feature>
<evidence type="ECO:0000256" key="5">
    <source>
        <dbReference type="ARBA" id="ARBA00022553"/>
    </source>
</evidence>
<protein>
    <submittedName>
        <fullName evidence="12">WASH complex subunit 2A isoform X1</fullName>
    </submittedName>
</protein>
<keyword evidence="5" id="KW-0597">Phosphoprotein</keyword>
<evidence type="ECO:0000259" key="10">
    <source>
        <dbReference type="Pfam" id="PF15255"/>
    </source>
</evidence>
<evidence type="ECO:0000256" key="4">
    <source>
        <dbReference type="ARBA" id="ARBA00022475"/>
    </source>
</evidence>
<comment type="similarity">
    <text evidence="8">Belongs to the FAM21 family.</text>
</comment>
<dbReference type="RefSeq" id="XP_018080865.1">
    <property type="nucleotide sequence ID" value="XM_018225376.2"/>
</dbReference>
<feature type="compositionally biased region" description="Polar residues" evidence="9">
    <location>
        <begin position="455"/>
        <end position="470"/>
    </location>
</feature>
<dbReference type="OrthoDB" id="751084at2759"/>
<dbReference type="GO" id="GO:0036010">
    <property type="term" value="P:protein localization to endosome"/>
    <property type="evidence" value="ECO:0000318"/>
    <property type="project" value="GO_Central"/>
</dbReference>
<evidence type="ECO:0000256" key="2">
    <source>
        <dbReference type="ARBA" id="ARBA00004236"/>
    </source>
</evidence>
<evidence type="ECO:0000256" key="7">
    <source>
        <dbReference type="ARBA" id="ARBA00023136"/>
    </source>
</evidence>
<feature type="domain" description="FAM21/CAPZIP" evidence="10">
    <location>
        <begin position="934"/>
        <end position="1059"/>
    </location>
</feature>